<evidence type="ECO:0000313" key="2">
    <source>
        <dbReference type="EMBL" id="UKH48321.1"/>
    </source>
</evidence>
<proteinExistence type="predicted"/>
<dbReference type="Gene3D" id="3.20.20.370">
    <property type="entry name" value="Glycoside hydrolase/deacetylase"/>
    <property type="match status" value="1"/>
</dbReference>
<evidence type="ECO:0000259" key="1">
    <source>
        <dbReference type="Pfam" id="PF01522"/>
    </source>
</evidence>
<dbReference type="InterPro" id="IPR011330">
    <property type="entry name" value="Glyco_hydro/deAcase_b/a-brl"/>
</dbReference>
<dbReference type="EMBL" id="OL742560">
    <property type="protein sequence ID" value="UKH48321.1"/>
    <property type="molecule type" value="Genomic_DNA"/>
</dbReference>
<dbReference type="InterPro" id="IPR002509">
    <property type="entry name" value="NODB_dom"/>
</dbReference>
<organism evidence="2 3">
    <name type="scientific">Arthrobacter phage Lilmac1015</name>
    <dbReference type="NCBI Taxonomy" id="2912653"/>
    <lineage>
        <taxon>Viruses</taxon>
        <taxon>Duplodnaviria</taxon>
        <taxon>Heunggongvirae</taxon>
        <taxon>Uroviricota</taxon>
        <taxon>Caudoviricetes</taxon>
        <taxon>Berryhillviridae</taxon>
        <taxon>Lilmacvirus</taxon>
        <taxon>Lilmacvirus lilmac1015</taxon>
    </lineage>
</organism>
<protein>
    <submittedName>
        <fullName evidence="2">Esterase</fullName>
    </submittedName>
</protein>
<feature type="domain" description="NodB homology" evidence="1">
    <location>
        <begin position="180"/>
        <end position="299"/>
    </location>
</feature>
<dbReference type="Proteomes" id="UP001179340">
    <property type="component" value="Segment"/>
</dbReference>
<gene>
    <name evidence="2" type="primary">35</name>
    <name evidence="2" type="ORF">SEA_LILMAC1015_35</name>
</gene>
<accession>A0AA49GYY3</accession>
<dbReference type="GO" id="GO:0016810">
    <property type="term" value="F:hydrolase activity, acting on carbon-nitrogen (but not peptide) bonds"/>
    <property type="evidence" value="ECO:0007669"/>
    <property type="project" value="InterPro"/>
</dbReference>
<dbReference type="SUPFAM" id="SSF88713">
    <property type="entry name" value="Glycoside hydrolase/deacetylase"/>
    <property type="match status" value="1"/>
</dbReference>
<reference evidence="2" key="1">
    <citation type="submission" date="2021-12" db="EMBL/GenBank/DDBJ databases">
        <authorList>
            <person name="Isenhart S.H."/>
            <person name="Brown D.K."/>
            <person name="Allen M.J."/>
            <person name="Garcia C.A."/>
            <person name="Bollivar D.W."/>
            <person name="Garlena R.A."/>
            <person name="Russell D.A."/>
            <person name="Jacobs-Sera D."/>
            <person name="Hatfull G.F."/>
        </authorList>
    </citation>
    <scope>NUCLEOTIDE SEQUENCE</scope>
</reference>
<sequence length="397" mass="42059">MPVHAIAPNLDDLTYNASQLALGEAVRAGTPISAPAAGWTLNTNGAGSVVDGTDSAAGEFVTIAATAAATTYRAGRAFNRVLGGGRSISFLLRRNSAATTVFDLWGGLGAAGIATASRWNKSLSSLTVGRWYRCSLSLGEQIDAGAPPNRIDLRDLTIMVTGDAGGPGSVSIGDFRVHQDRPRGKAVVFFDDGRKDTYTVAYPRLAAKGFPASVAIEHTAVGNANRVTLPELRELYAAGWDVSGHHTAQMTTLSETDQHNVHKASKAFLRDNGFIRGNRIWVWPGGARSDATEAIAAKYWATMRRVSSFATTGHAHVYDPVDPPLYYVTKTSVLATVLAAIDKADAAGTGIVLVFHTIVTPSVAAEDVTVEDYQAILDHLATKTNLDVVPASRVWTL</sequence>
<name>A0AA49GYY3_9CAUD</name>
<dbReference type="GO" id="GO:0005975">
    <property type="term" value="P:carbohydrate metabolic process"/>
    <property type="evidence" value="ECO:0007669"/>
    <property type="project" value="InterPro"/>
</dbReference>
<dbReference type="Pfam" id="PF01522">
    <property type="entry name" value="Polysacc_deac_1"/>
    <property type="match status" value="1"/>
</dbReference>
<keyword evidence="3" id="KW-1185">Reference proteome</keyword>
<evidence type="ECO:0000313" key="3">
    <source>
        <dbReference type="Proteomes" id="UP001179340"/>
    </source>
</evidence>